<comment type="caution">
    <text evidence="2">The sequence shown here is derived from an EMBL/GenBank/DDBJ whole genome shotgun (WGS) entry which is preliminary data.</text>
</comment>
<feature type="compositionally biased region" description="Low complexity" evidence="1">
    <location>
        <begin position="98"/>
        <end position="110"/>
    </location>
</feature>
<proteinExistence type="predicted"/>
<sequence>MNKKEIAQRFTRQMLGQEPSNDQQEQVNPPQEEQQPELTQIQKLLPEIERLHSKALKNYRIRAKDSRYQQAAGADGQYGKQPRLSDTKDCIQRGADIQSQQQDRQQVGHQALPGSDLIGSLLGTGHPAGDMDQNALNEFKRKRKKRKGQKLC</sequence>
<evidence type="ECO:0000256" key="1">
    <source>
        <dbReference type="SAM" id="MobiDB-lite"/>
    </source>
</evidence>
<accession>A0A563U6A2</accession>
<reference evidence="2 3" key="1">
    <citation type="submission" date="2019-07" db="EMBL/GenBank/DDBJ databases">
        <authorList>
            <person name="Kim J."/>
        </authorList>
    </citation>
    <scope>NUCLEOTIDE SEQUENCE [LARGE SCALE GENOMIC DNA]</scope>
    <source>
        <strain evidence="2 3">MJ1a</strain>
    </source>
</reference>
<feature type="region of interest" description="Disordered" evidence="1">
    <location>
        <begin position="1"/>
        <end position="37"/>
    </location>
</feature>
<keyword evidence="3" id="KW-1185">Reference proteome</keyword>
<evidence type="ECO:0000313" key="3">
    <source>
        <dbReference type="Proteomes" id="UP000318010"/>
    </source>
</evidence>
<gene>
    <name evidence="2" type="ORF">FPZ42_07315</name>
</gene>
<organism evidence="2 3">
    <name type="scientific">Mucilaginibacter achroorhodeus</name>
    <dbReference type="NCBI Taxonomy" id="2599294"/>
    <lineage>
        <taxon>Bacteria</taxon>
        <taxon>Pseudomonadati</taxon>
        <taxon>Bacteroidota</taxon>
        <taxon>Sphingobacteriia</taxon>
        <taxon>Sphingobacteriales</taxon>
        <taxon>Sphingobacteriaceae</taxon>
        <taxon>Mucilaginibacter</taxon>
    </lineage>
</organism>
<protein>
    <submittedName>
        <fullName evidence="2">Uncharacterized protein</fullName>
    </submittedName>
</protein>
<dbReference type="EMBL" id="VOEI01000002">
    <property type="protein sequence ID" value="TWR26839.1"/>
    <property type="molecule type" value="Genomic_DNA"/>
</dbReference>
<dbReference type="AlphaFoldDB" id="A0A563U6A2"/>
<feature type="compositionally biased region" description="Low complexity" evidence="1">
    <location>
        <begin position="23"/>
        <end position="37"/>
    </location>
</feature>
<feature type="region of interest" description="Disordered" evidence="1">
    <location>
        <begin position="63"/>
        <end position="152"/>
    </location>
</feature>
<dbReference type="Proteomes" id="UP000318010">
    <property type="component" value="Unassembled WGS sequence"/>
</dbReference>
<evidence type="ECO:0000313" key="2">
    <source>
        <dbReference type="EMBL" id="TWR26839.1"/>
    </source>
</evidence>
<feature type="compositionally biased region" description="Basic residues" evidence="1">
    <location>
        <begin position="140"/>
        <end position="152"/>
    </location>
</feature>
<dbReference type="RefSeq" id="WP_146269877.1">
    <property type="nucleotide sequence ID" value="NZ_VOEI01000002.1"/>
</dbReference>
<name>A0A563U6A2_9SPHI</name>